<dbReference type="Gene3D" id="3.30.50.10">
    <property type="entry name" value="Erythroid Transcription Factor GATA-1, subunit A"/>
    <property type="match status" value="1"/>
</dbReference>
<protein>
    <recommendedName>
        <fullName evidence="10">Nuclear receptor domain-containing protein</fullName>
    </recommendedName>
</protein>
<dbReference type="GO" id="GO:0005634">
    <property type="term" value="C:nucleus"/>
    <property type="evidence" value="ECO:0007669"/>
    <property type="project" value="UniProtKB-SubCell"/>
</dbReference>
<dbReference type="PANTHER" id="PTHR24083">
    <property type="entry name" value="NUCLEAR HORMONE RECEPTOR"/>
    <property type="match status" value="1"/>
</dbReference>
<dbReference type="AlphaFoldDB" id="A0A922MJT5"/>
<dbReference type="GO" id="GO:0043565">
    <property type="term" value="F:sequence-specific DNA binding"/>
    <property type="evidence" value="ECO:0007669"/>
    <property type="project" value="InterPro"/>
</dbReference>
<dbReference type="Pfam" id="PF00105">
    <property type="entry name" value="zf-C4"/>
    <property type="match status" value="1"/>
</dbReference>
<evidence type="ECO:0000256" key="8">
    <source>
        <dbReference type="ARBA" id="ARBA00023170"/>
    </source>
</evidence>
<evidence type="ECO:0000259" key="10">
    <source>
        <dbReference type="Pfam" id="PF00105"/>
    </source>
</evidence>
<evidence type="ECO:0000256" key="4">
    <source>
        <dbReference type="ARBA" id="ARBA00022833"/>
    </source>
</evidence>
<dbReference type="SUPFAM" id="SSF57716">
    <property type="entry name" value="Glucocorticoid receptor-like (DNA-binding domain)"/>
    <property type="match status" value="1"/>
</dbReference>
<dbReference type="Proteomes" id="UP000814243">
    <property type="component" value="Unassembled WGS sequence"/>
</dbReference>
<feature type="domain" description="Nuclear receptor" evidence="10">
    <location>
        <begin position="22"/>
        <end position="43"/>
    </location>
</feature>
<dbReference type="InterPro" id="IPR050274">
    <property type="entry name" value="Nuclear_hormone_rcpt_NR2"/>
</dbReference>
<name>A0A922MJT5_SPOEX</name>
<reference evidence="11" key="1">
    <citation type="journal article" date="2021" name="G3 (Bethesda)">
        <title>Genome and transcriptome analysis of the beet armyworm Spodoptera exigua reveals targets for pest control. .</title>
        <authorList>
            <person name="Simon S."/>
            <person name="Breeschoten T."/>
            <person name="Jansen H.J."/>
            <person name="Dirks R.P."/>
            <person name="Schranz M.E."/>
            <person name="Ros V.I.D."/>
        </authorList>
    </citation>
    <scope>NUCLEOTIDE SEQUENCE</scope>
    <source>
        <strain evidence="11">TB_SE_WUR_2020</strain>
    </source>
</reference>
<keyword evidence="7" id="KW-0804">Transcription</keyword>
<organism evidence="11 12">
    <name type="scientific">Spodoptera exigua</name>
    <name type="common">Beet armyworm</name>
    <name type="synonym">Noctua fulgens</name>
    <dbReference type="NCBI Taxonomy" id="7107"/>
    <lineage>
        <taxon>Eukaryota</taxon>
        <taxon>Metazoa</taxon>
        <taxon>Ecdysozoa</taxon>
        <taxon>Arthropoda</taxon>
        <taxon>Hexapoda</taxon>
        <taxon>Insecta</taxon>
        <taxon>Pterygota</taxon>
        <taxon>Neoptera</taxon>
        <taxon>Endopterygota</taxon>
        <taxon>Lepidoptera</taxon>
        <taxon>Glossata</taxon>
        <taxon>Ditrysia</taxon>
        <taxon>Noctuoidea</taxon>
        <taxon>Noctuidae</taxon>
        <taxon>Amphipyrinae</taxon>
        <taxon>Spodoptera</taxon>
    </lineage>
</organism>
<keyword evidence="4" id="KW-0862">Zinc</keyword>
<evidence type="ECO:0000313" key="12">
    <source>
        <dbReference type="Proteomes" id="UP000814243"/>
    </source>
</evidence>
<dbReference type="InterPro" id="IPR001628">
    <property type="entry name" value="Znf_hrmn_rcpt"/>
</dbReference>
<evidence type="ECO:0000256" key="3">
    <source>
        <dbReference type="ARBA" id="ARBA00022771"/>
    </source>
</evidence>
<evidence type="ECO:0000256" key="2">
    <source>
        <dbReference type="ARBA" id="ARBA00022723"/>
    </source>
</evidence>
<dbReference type="Gene3D" id="1.10.565.10">
    <property type="entry name" value="Retinoid X Receptor"/>
    <property type="match status" value="1"/>
</dbReference>
<dbReference type="GO" id="GO:0008270">
    <property type="term" value="F:zinc ion binding"/>
    <property type="evidence" value="ECO:0007669"/>
    <property type="project" value="UniProtKB-KW"/>
</dbReference>
<keyword evidence="2" id="KW-0479">Metal-binding</keyword>
<dbReference type="InterPro" id="IPR013088">
    <property type="entry name" value="Znf_NHR/GATA"/>
</dbReference>
<keyword evidence="9" id="KW-0539">Nucleus</keyword>
<keyword evidence="5" id="KW-0805">Transcription regulation</keyword>
<evidence type="ECO:0000256" key="7">
    <source>
        <dbReference type="ARBA" id="ARBA00023163"/>
    </source>
</evidence>
<evidence type="ECO:0000256" key="9">
    <source>
        <dbReference type="ARBA" id="ARBA00023242"/>
    </source>
</evidence>
<proteinExistence type="predicted"/>
<evidence type="ECO:0000256" key="1">
    <source>
        <dbReference type="ARBA" id="ARBA00004123"/>
    </source>
</evidence>
<keyword evidence="6" id="KW-0238">DNA-binding</keyword>
<keyword evidence="8" id="KW-0675">Receptor</keyword>
<comment type="caution">
    <text evidence="11">The sequence shown here is derived from an EMBL/GenBank/DDBJ whole genome shotgun (WGS) entry which is preliminary data.</text>
</comment>
<evidence type="ECO:0000313" key="11">
    <source>
        <dbReference type="EMBL" id="KAH9637791.1"/>
    </source>
</evidence>
<dbReference type="GO" id="GO:0003700">
    <property type="term" value="F:DNA-binding transcription factor activity"/>
    <property type="evidence" value="ECO:0007669"/>
    <property type="project" value="InterPro"/>
</dbReference>
<comment type="subcellular location">
    <subcellularLocation>
        <location evidence="1">Nucleus</location>
    </subcellularLocation>
</comment>
<dbReference type="InterPro" id="IPR035500">
    <property type="entry name" value="NHR-like_dom_sf"/>
</dbReference>
<keyword evidence="3" id="KW-0863">Zinc-finger</keyword>
<sequence length="384" mass="43110">MDGQDQMELKFSGSSEVGGLELCIVCGDRASGRHYGAISCEDATMSTPDNKTTKMQLKKFPRKIIQKVNERRKQRRQWHKTRYPYDKTRLNNATKELKNMIKEHKNRTLQYYLYNLTAHKYTNYSLWRATKNLKRPKDHVSPLRKQDGSWAKSEVEKATAFAEHLKQVFTPLPSSDPDKDYDITDYLQSPNQLCFPLKAVRPGEIKNLTPKKAPGYDLLDSVLLKAGGAGILSTAESVQLSVSLPGAAPPHLRLHAVCEAGARLLAAAARWLRAVPAAHALPYVHSRSLHAGDEAAASHARYICVRGADGVPDFLTRKLQDYQIKVLRSLRATVQDEDRLATLLLQLPVLRTFSGPFLEDVFFVGFVGDVSIDDVIPYLLNAER</sequence>
<evidence type="ECO:0000256" key="6">
    <source>
        <dbReference type="ARBA" id="ARBA00023125"/>
    </source>
</evidence>
<dbReference type="EMBL" id="JACEFF010000436">
    <property type="protein sequence ID" value="KAH9637791.1"/>
    <property type="molecule type" value="Genomic_DNA"/>
</dbReference>
<gene>
    <name evidence="11" type="ORF">HF086_017569</name>
</gene>
<accession>A0A922MJT5</accession>
<dbReference type="SUPFAM" id="SSF48508">
    <property type="entry name" value="Nuclear receptor ligand-binding domain"/>
    <property type="match status" value="1"/>
</dbReference>
<evidence type="ECO:0000256" key="5">
    <source>
        <dbReference type="ARBA" id="ARBA00023015"/>
    </source>
</evidence>